<evidence type="ECO:0000313" key="2">
    <source>
        <dbReference type="EMBL" id="EGJ50002.1"/>
    </source>
</evidence>
<evidence type="ECO:0000256" key="1">
    <source>
        <dbReference type="SAM" id="MobiDB-lite"/>
    </source>
</evidence>
<gene>
    <name evidence="2" type="ORF">Desaf_1666</name>
</gene>
<name>F3Z1H1_DESAF</name>
<organism evidence="2 3">
    <name type="scientific">Desulfocurvibacter africanus subsp. africanus str. Walvis Bay</name>
    <dbReference type="NCBI Taxonomy" id="690850"/>
    <lineage>
        <taxon>Bacteria</taxon>
        <taxon>Pseudomonadati</taxon>
        <taxon>Thermodesulfobacteriota</taxon>
        <taxon>Desulfovibrionia</taxon>
        <taxon>Desulfovibrionales</taxon>
        <taxon>Desulfovibrionaceae</taxon>
        <taxon>Desulfocurvibacter</taxon>
    </lineage>
</organism>
<dbReference type="AlphaFoldDB" id="F3Z1H1"/>
<feature type="region of interest" description="Disordered" evidence="1">
    <location>
        <begin position="191"/>
        <end position="210"/>
    </location>
</feature>
<proteinExistence type="predicted"/>
<dbReference type="EMBL" id="CP003221">
    <property type="protein sequence ID" value="EGJ50002.1"/>
    <property type="molecule type" value="Genomic_DNA"/>
</dbReference>
<keyword evidence="3" id="KW-1185">Reference proteome</keyword>
<protein>
    <submittedName>
        <fullName evidence="2">Uncharacterized protein</fullName>
    </submittedName>
</protein>
<dbReference type="KEGG" id="daf:Desaf_1666"/>
<sequence>MYKKTSRSTRQDASTVNYRDIYVFICDQYRKNGKVPTLSEISMRLGVQKTYLVRFNAFVKAMGVEVASLAAGRVHIPWPVESLHDVLEASDLYACQTGQRPSFAQLAEALNMEEEQLRQITPCKAFFAHSKSLAERRKALRSRRSRFLGMEGMVVQEPERLMVYFRDGHLLRKQALPLNATSTLDGLRLEPVRRPLANDPERPSSLSHTA</sequence>
<reference evidence="2 3" key="1">
    <citation type="journal article" date="2011" name="J. Bacteriol.">
        <title>Genome sequence of the mercury-methylating and pleomorphic Desulfovibrio africanus Strain Walvis Bay.</title>
        <authorList>
            <person name="Brown S.D."/>
            <person name="Wall J.D."/>
            <person name="Kucken A.M."/>
            <person name="Gilmour C.C."/>
            <person name="Podar M."/>
            <person name="Brandt C.C."/>
            <person name="Teshima H."/>
            <person name="Detter J.C."/>
            <person name="Han C.S."/>
            <person name="Land M.L."/>
            <person name="Lucas S."/>
            <person name="Han J."/>
            <person name="Pennacchio L."/>
            <person name="Nolan M."/>
            <person name="Pitluck S."/>
            <person name="Woyke T."/>
            <person name="Goodwin L."/>
            <person name="Palumbo A.V."/>
            <person name="Elias D.A."/>
        </authorList>
    </citation>
    <scope>NUCLEOTIDE SEQUENCE [LARGE SCALE GENOMIC DNA]</scope>
    <source>
        <strain evidence="2 3">Walvis Bay</strain>
    </source>
</reference>
<dbReference type="RefSeq" id="WP_014259767.1">
    <property type="nucleotide sequence ID" value="NC_016629.1"/>
</dbReference>
<accession>F3Z1H1</accession>
<dbReference type="HOGENOM" id="CLU_1308438_0_0_7"/>
<dbReference type="Proteomes" id="UP000007844">
    <property type="component" value="Chromosome"/>
</dbReference>
<evidence type="ECO:0000313" key="3">
    <source>
        <dbReference type="Proteomes" id="UP000007844"/>
    </source>
</evidence>